<comment type="caution">
    <text evidence="1">The sequence shown here is derived from an EMBL/GenBank/DDBJ whole genome shotgun (WGS) entry which is preliminary data.</text>
</comment>
<keyword evidence="2" id="KW-1185">Reference proteome</keyword>
<protein>
    <recommendedName>
        <fullName evidence="3">HEPN AbiU2-like domain-containing protein</fullName>
    </recommendedName>
</protein>
<evidence type="ECO:0000313" key="2">
    <source>
        <dbReference type="Proteomes" id="UP001336020"/>
    </source>
</evidence>
<dbReference type="EMBL" id="JAUTXY010000018">
    <property type="protein sequence ID" value="MEE2061517.1"/>
    <property type="molecule type" value="Genomic_DNA"/>
</dbReference>
<organism evidence="1 2">
    <name type="scientific">Rhodococcus artemisiae</name>
    <dbReference type="NCBI Taxonomy" id="714159"/>
    <lineage>
        <taxon>Bacteria</taxon>
        <taxon>Bacillati</taxon>
        <taxon>Actinomycetota</taxon>
        <taxon>Actinomycetes</taxon>
        <taxon>Mycobacteriales</taxon>
        <taxon>Nocardiaceae</taxon>
        <taxon>Rhodococcus</taxon>
    </lineage>
</organism>
<evidence type="ECO:0008006" key="3">
    <source>
        <dbReference type="Google" id="ProtNLM"/>
    </source>
</evidence>
<accession>A0ABU7LIX3</accession>
<gene>
    <name evidence="1" type="ORF">Q7514_28730</name>
</gene>
<dbReference type="Proteomes" id="UP001336020">
    <property type="component" value="Unassembled WGS sequence"/>
</dbReference>
<reference evidence="1 2" key="1">
    <citation type="submission" date="2023-07" db="EMBL/GenBank/DDBJ databases">
        <authorList>
            <person name="Girao M."/>
            <person name="Carvalho M.F."/>
        </authorList>
    </citation>
    <scope>NUCLEOTIDE SEQUENCE [LARGE SCALE GENOMIC DNA]</scope>
    <source>
        <strain evidence="1 2">YIM65754</strain>
    </source>
</reference>
<evidence type="ECO:0000313" key="1">
    <source>
        <dbReference type="EMBL" id="MEE2061517.1"/>
    </source>
</evidence>
<name>A0ABU7LIX3_9NOCA</name>
<dbReference type="RefSeq" id="WP_330136673.1">
    <property type="nucleotide sequence ID" value="NZ_JAUTXY010000018.1"/>
</dbReference>
<proteinExistence type="predicted"/>
<sequence>MTAIADLRRTLSSALTVESLIVASGNAGGNDRTMSEAAAEGLLLSAYTAAEHFVREFFFELIDGVSLASLFPSPLRGLDSSLNRSLVYLASKKMDWMLPANTVEPRATTLFPDGHPFLRLKWRNTFSERLNDAKIVRDRIAHSGEQAEASYWLNVAEKQQAYKRPGSWLISKSAEIAAPTSNLKVLISAFESMAVALSDEVPDLDRLLGPIHPVSEGTNAIPGTFKCVRCSTIGITTIGSRLGGCQSETCAPVQDKTTWVYFAE</sequence>